<dbReference type="Ensembl" id="ENSEBUT00000021972.1">
    <property type="protein sequence ID" value="ENSEBUP00000021396.1"/>
    <property type="gene ID" value="ENSEBUG00000013215.1"/>
</dbReference>
<dbReference type="InterPro" id="IPR003604">
    <property type="entry name" value="Matrin/U1-like-C_Znf_C2H2"/>
</dbReference>
<feature type="compositionally biased region" description="Pro residues" evidence="12">
    <location>
        <begin position="44"/>
        <end position="55"/>
    </location>
</feature>
<evidence type="ECO:0000256" key="10">
    <source>
        <dbReference type="ARBA" id="ARBA00023242"/>
    </source>
</evidence>
<dbReference type="Pfam" id="PF24056">
    <property type="entry name" value="zf-C2H2_ZFHX3"/>
    <property type="match status" value="1"/>
</dbReference>
<dbReference type="GO" id="GO:0000978">
    <property type="term" value="F:RNA polymerase II cis-regulatory region sequence-specific DNA binding"/>
    <property type="evidence" value="ECO:0007669"/>
    <property type="project" value="TreeGrafter"/>
</dbReference>
<keyword evidence="3" id="KW-0677">Repeat</keyword>
<evidence type="ECO:0000256" key="11">
    <source>
        <dbReference type="PROSITE-ProRule" id="PRU00042"/>
    </source>
</evidence>
<evidence type="ECO:0000256" key="3">
    <source>
        <dbReference type="ARBA" id="ARBA00022737"/>
    </source>
</evidence>
<feature type="region of interest" description="Disordered" evidence="12">
    <location>
        <begin position="417"/>
        <end position="444"/>
    </location>
</feature>
<dbReference type="GO" id="GO:0005634">
    <property type="term" value="C:nucleus"/>
    <property type="evidence" value="ECO:0007669"/>
    <property type="project" value="UniProtKB-SubCell"/>
</dbReference>
<protein>
    <recommendedName>
        <fullName evidence="13">C2H2-type domain-containing protein</fullName>
    </recommendedName>
</protein>
<name>A0A8C4QWI9_EPTBU</name>
<dbReference type="SMART" id="SM00451">
    <property type="entry name" value="ZnF_U1"/>
    <property type="match status" value="2"/>
</dbReference>
<keyword evidence="5" id="KW-0862">Zinc</keyword>
<dbReference type="GO" id="GO:0008270">
    <property type="term" value="F:zinc ion binding"/>
    <property type="evidence" value="ECO:0007669"/>
    <property type="project" value="UniProtKB-KW"/>
</dbReference>
<evidence type="ECO:0000313" key="14">
    <source>
        <dbReference type="Ensembl" id="ENSEBUP00000021391.1"/>
    </source>
</evidence>
<dbReference type="PROSITE" id="PS00028">
    <property type="entry name" value="ZINC_FINGER_C2H2_1"/>
    <property type="match status" value="2"/>
</dbReference>
<dbReference type="PANTHER" id="PTHR45891">
    <property type="entry name" value="ZINC FINGER HOMEOBOX PROTEIN"/>
    <property type="match status" value="1"/>
</dbReference>
<evidence type="ECO:0000259" key="13">
    <source>
        <dbReference type="PROSITE" id="PS50157"/>
    </source>
</evidence>
<evidence type="ECO:0000256" key="2">
    <source>
        <dbReference type="ARBA" id="ARBA00022723"/>
    </source>
</evidence>
<proteinExistence type="predicted"/>
<evidence type="ECO:0000313" key="15">
    <source>
        <dbReference type="Proteomes" id="UP000694388"/>
    </source>
</evidence>
<keyword evidence="6" id="KW-0805">Transcription regulation</keyword>
<keyword evidence="9" id="KW-0804">Transcription</keyword>
<keyword evidence="10" id="KW-0539">Nucleus</keyword>
<dbReference type="Gene3D" id="3.30.160.60">
    <property type="entry name" value="Classic Zinc Finger"/>
    <property type="match status" value="2"/>
</dbReference>
<dbReference type="Proteomes" id="UP000694388">
    <property type="component" value="Unplaced"/>
</dbReference>
<feature type="domain" description="C2H2-type" evidence="13">
    <location>
        <begin position="687"/>
        <end position="716"/>
    </location>
</feature>
<dbReference type="PROSITE" id="PS50157">
    <property type="entry name" value="ZINC_FINGER_C2H2_2"/>
    <property type="match status" value="1"/>
</dbReference>
<evidence type="ECO:0000256" key="12">
    <source>
        <dbReference type="SAM" id="MobiDB-lite"/>
    </source>
</evidence>
<keyword evidence="4 11" id="KW-0863">Zinc-finger</keyword>
<reference evidence="14" key="1">
    <citation type="submission" date="2025-05" db="UniProtKB">
        <authorList>
            <consortium name="Ensembl"/>
        </authorList>
    </citation>
    <scope>IDENTIFICATION</scope>
</reference>
<dbReference type="GeneTree" id="ENSGT00940000156149"/>
<dbReference type="InterPro" id="IPR013087">
    <property type="entry name" value="Znf_C2H2_type"/>
</dbReference>
<dbReference type="AlphaFoldDB" id="A0A8C4QWI9"/>
<dbReference type="GO" id="GO:0045664">
    <property type="term" value="P:regulation of neuron differentiation"/>
    <property type="evidence" value="ECO:0007669"/>
    <property type="project" value="TreeGrafter"/>
</dbReference>
<dbReference type="Pfam" id="PF00096">
    <property type="entry name" value="zf-C2H2"/>
    <property type="match status" value="2"/>
</dbReference>
<evidence type="ECO:0000256" key="9">
    <source>
        <dbReference type="ARBA" id="ARBA00023163"/>
    </source>
</evidence>
<sequence>MNIERLVMDASNFHDVLSPAVHHQSAAGHEAKTGSSAELQQNPSPVPPSQRYPTLPPLPLNDPCCDAVTECQCTTPCKPELRPLEVEMNEVESLTSEIIYHADGSVFVLESGKGKLILEDGGGGSGDLLAANSMLCSALTSDSGANLGFGRPAIIKTCHISAASVGWHCRKEGIVAGSVSNTSTRVHSPVLYSFRVYDVRNGTPEAEAFAKSSSSASTSVPSPSSSTPDNDSFSSSCSFKSSYMAKDSVDSEDLKAFECLPRPLDEKHKPILMCFLCKLSFGFVYSFAVHAIEQHRLRFVPEERQLLQRVGASAIVQGVGPDWHPLLSFLEPKATDFPHVPSRDYVVAHSPTTTRETVGEVGSASVSCKAQPNFDGVLAPDKTPKSPITSILLVRQQPLKMGSVDCSALGDLEVVNRAKSEDDDSADRAEEENEKEMYNDGMNDTDEVPQVLLVSSPHVSTSELLTLSNQSVFNASLPASSVTNNATTVTTITIPKVNSSTFRAIDNSIGAASQNGFGDALAIQKTANSGCNKASSSLASQCDKPLKVGKDYERVVDMETNNHATTVVPNVVTLHTLPTLLAVSLSGRIPECQGQHNGGSVECPKCDMVLGSSRSLGGHMTMMHSRNSCKTLKCPKCNWHYKYQQTLEVHMKEKHPEPGNSCAYCHTGQPHPRLARGESYTCGYKPFRCDVCNYSTTTKGNLSIHMQSDKHLNNMQSFQNGEGPISEQGNSPAFLHGSPTVIASGSGSTMTVSSMQSTQTGTLSAALPSPTRSKSKPIWRCEVCDYETNVARNLRIHMTSEKHMHNVLLMQHSMKQLSVHPHSLDLANGRHGLSVLTPAEADYQQYYETDVHAAAQDLENPNIDKPDEKSTEKSLIMGDFQVDSSLTLPLLSSTTSQKPMLSCENEVLDRCSASTDLSLQLFQCAVCGAFSTDSLESLSLHATAERSLAESEWKTVLSDGAHSCLLCQYTTLLRANFQLHCKTDKHLARYQLMAHFREGGKASDCHLKCATAGSSIQLRCNACDYFTNSVDKLYLHTASVRHEASLKLYKVRMMSAVLIFLLTNWMQTLCKKLC</sequence>
<dbReference type="SUPFAM" id="SSF57667">
    <property type="entry name" value="beta-beta-alpha zinc fingers"/>
    <property type="match status" value="1"/>
</dbReference>
<evidence type="ECO:0000256" key="6">
    <source>
        <dbReference type="ARBA" id="ARBA00023015"/>
    </source>
</evidence>
<feature type="compositionally biased region" description="Acidic residues" evidence="12">
    <location>
        <begin position="421"/>
        <end position="434"/>
    </location>
</feature>
<dbReference type="InterPro" id="IPR051968">
    <property type="entry name" value="ZnFinger_Homeobox_TR"/>
</dbReference>
<feature type="region of interest" description="Disordered" evidence="12">
    <location>
        <begin position="210"/>
        <end position="235"/>
    </location>
</feature>
<evidence type="ECO:0000256" key="7">
    <source>
        <dbReference type="ARBA" id="ARBA00023125"/>
    </source>
</evidence>
<evidence type="ECO:0000256" key="1">
    <source>
        <dbReference type="ARBA" id="ARBA00004123"/>
    </source>
</evidence>
<organism evidence="14 15">
    <name type="scientific">Eptatretus burgeri</name>
    <name type="common">Inshore hagfish</name>
    <dbReference type="NCBI Taxonomy" id="7764"/>
    <lineage>
        <taxon>Eukaryota</taxon>
        <taxon>Metazoa</taxon>
        <taxon>Chordata</taxon>
        <taxon>Craniata</taxon>
        <taxon>Vertebrata</taxon>
        <taxon>Cyclostomata</taxon>
        <taxon>Myxini</taxon>
        <taxon>Myxiniformes</taxon>
        <taxon>Myxinidae</taxon>
        <taxon>Eptatretinae</taxon>
        <taxon>Eptatretus</taxon>
    </lineage>
</organism>
<comment type="subcellular location">
    <subcellularLocation>
        <location evidence="1">Nucleus</location>
    </subcellularLocation>
</comment>
<dbReference type="InterPro" id="IPR036236">
    <property type="entry name" value="Znf_C2H2_sf"/>
</dbReference>
<accession>A0A8C4QWI9</accession>
<dbReference type="PANTHER" id="PTHR45891:SF1">
    <property type="entry name" value="ZINC FINGER HOMEOBOX PROTEIN 2"/>
    <property type="match status" value="1"/>
</dbReference>
<feature type="region of interest" description="Disordered" evidence="12">
    <location>
        <begin position="22"/>
        <end position="55"/>
    </location>
</feature>
<dbReference type="SMART" id="SM00355">
    <property type="entry name" value="ZnF_C2H2"/>
    <property type="match status" value="7"/>
</dbReference>
<keyword evidence="7" id="KW-0238">DNA-binding</keyword>
<dbReference type="GO" id="GO:0000981">
    <property type="term" value="F:DNA-binding transcription factor activity, RNA polymerase II-specific"/>
    <property type="evidence" value="ECO:0007669"/>
    <property type="project" value="TreeGrafter"/>
</dbReference>
<evidence type="ECO:0000256" key="4">
    <source>
        <dbReference type="ARBA" id="ARBA00022771"/>
    </source>
</evidence>
<keyword evidence="15" id="KW-1185">Reference proteome</keyword>
<evidence type="ECO:0000256" key="8">
    <source>
        <dbReference type="ARBA" id="ARBA00023155"/>
    </source>
</evidence>
<dbReference type="Ensembl" id="ENSEBUT00000021967.1">
    <property type="protein sequence ID" value="ENSEBUP00000021391.1"/>
    <property type="gene ID" value="ENSEBUG00000013215.1"/>
</dbReference>
<keyword evidence="8" id="KW-0371">Homeobox</keyword>
<keyword evidence="2" id="KW-0479">Metal-binding</keyword>
<feature type="compositionally biased region" description="Polar residues" evidence="12">
    <location>
        <begin position="33"/>
        <end position="43"/>
    </location>
</feature>
<dbReference type="FunFam" id="3.30.160.60:FF:000081">
    <property type="entry name" value="Zinc finger homeobox protein 4"/>
    <property type="match status" value="1"/>
</dbReference>
<evidence type="ECO:0000256" key="5">
    <source>
        <dbReference type="ARBA" id="ARBA00022833"/>
    </source>
</evidence>